<dbReference type="CDD" id="cd01301">
    <property type="entry name" value="rDP_like"/>
    <property type="match status" value="1"/>
</dbReference>
<dbReference type="PROSITE" id="PS00869">
    <property type="entry name" value="RENAL_DIPEPTIDASE_1"/>
    <property type="match status" value="1"/>
</dbReference>
<dbReference type="PROSITE" id="PS51365">
    <property type="entry name" value="RENAL_DIPEPTIDASE_2"/>
    <property type="match status" value="1"/>
</dbReference>
<dbReference type="PANTHER" id="PTHR10443">
    <property type="entry name" value="MICROSOMAL DIPEPTIDASE"/>
    <property type="match status" value="1"/>
</dbReference>
<dbReference type="Pfam" id="PF01244">
    <property type="entry name" value="Peptidase_M19"/>
    <property type="match status" value="1"/>
</dbReference>
<name>A0A424YDD3_9FIRM</name>
<proteinExistence type="predicted"/>
<dbReference type="SUPFAM" id="SSF51556">
    <property type="entry name" value="Metallo-dependent hydrolases"/>
    <property type="match status" value="1"/>
</dbReference>
<organism evidence="1 2">
    <name type="scientific">Candidatus Syntrophonatronum acetioxidans</name>
    <dbReference type="NCBI Taxonomy" id="1795816"/>
    <lineage>
        <taxon>Bacteria</taxon>
        <taxon>Bacillati</taxon>
        <taxon>Bacillota</taxon>
        <taxon>Clostridia</taxon>
        <taxon>Eubacteriales</taxon>
        <taxon>Syntrophomonadaceae</taxon>
        <taxon>Candidatus Syntrophonatronum</taxon>
    </lineage>
</organism>
<dbReference type="InterPro" id="IPR008257">
    <property type="entry name" value="Pept_M19"/>
</dbReference>
<dbReference type="InterPro" id="IPR000180">
    <property type="entry name" value="Dipep_AS"/>
</dbReference>
<sequence>MIIDGHCDTVHNFLMPASEYSFNKKNLKGHIDLPRLREGGVKVQVFALYVESKYNPWRSLERCLELYECFMQTAEDNQGEIELARSLEKVIKICNEGKIAALLSIEGGEVLQGRLEILRVLYRLGIRMLTLTWNHRNQLGDGVYEKVTGGGLTRFGRDVVKEMNKIGMIIDVSHLSEPGFWDVLEISEYPVIASHSNTAALCSHPRNLKDEQIKALGERGGLVGVNFCPSFVSVENPCLSVLLDHIDHIVNLTGIEHVGIGSDFDGIDKAIEGLDDVSSINNITYGLLNRGYGKRDIKKIWGENYLEFFKNTLKE</sequence>
<dbReference type="GO" id="GO:0070573">
    <property type="term" value="F:metallodipeptidase activity"/>
    <property type="evidence" value="ECO:0007669"/>
    <property type="project" value="InterPro"/>
</dbReference>
<evidence type="ECO:0000313" key="1">
    <source>
        <dbReference type="EMBL" id="RQD75443.1"/>
    </source>
</evidence>
<reference evidence="1 2" key="1">
    <citation type="submission" date="2018-08" db="EMBL/GenBank/DDBJ databases">
        <title>The metabolism and importance of syntrophic acetate oxidation coupled to methane or sulfide production in haloalkaline environments.</title>
        <authorList>
            <person name="Timmers P.H.A."/>
            <person name="Vavourakis C.D."/>
            <person name="Sorokin D.Y."/>
            <person name="Sinninghe Damste J.S."/>
            <person name="Muyzer G."/>
            <person name="Stams A.J.M."/>
            <person name="Plugge C.M."/>
        </authorList>
    </citation>
    <scope>NUCLEOTIDE SEQUENCE [LARGE SCALE GENOMIC DNA]</scope>
    <source>
        <strain evidence="1">MSAO_Bac1</strain>
    </source>
</reference>
<gene>
    <name evidence="1" type="ORF">D5R97_06110</name>
</gene>
<accession>A0A424YDD3</accession>
<evidence type="ECO:0000313" key="2">
    <source>
        <dbReference type="Proteomes" id="UP000285138"/>
    </source>
</evidence>
<dbReference type="InterPro" id="IPR032466">
    <property type="entry name" value="Metal_Hydrolase"/>
</dbReference>
<dbReference type="EMBL" id="QZAA01000160">
    <property type="protein sequence ID" value="RQD75443.1"/>
    <property type="molecule type" value="Genomic_DNA"/>
</dbReference>
<protein>
    <submittedName>
        <fullName evidence="1">Membrane dipeptidase</fullName>
    </submittedName>
</protein>
<dbReference type="AlphaFoldDB" id="A0A424YDD3"/>
<dbReference type="Proteomes" id="UP000285138">
    <property type="component" value="Unassembled WGS sequence"/>
</dbReference>
<dbReference type="Gene3D" id="3.20.20.140">
    <property type="entry name" value="Metal-dependent hydrolases"/>
    <property type="match status" value="1"/>
</dbReference>
<dbReference type="PANTHER" id="PTHR10443:SF12">
    <property type="entry name" value="DIPEPTIDASE"/>
    <property type="match status" value="1"/>
</dbReference>
<comment type="caution">
    <text evidence="1">The sequence shown here is derived from an EMBL/GenBank/DDBJ whole genome shotgun (WGS) entry which is preliminary data.</text>
</comment>
<dbReference type="GO" id="GO:0006508">
    <property type="term" value="P:proteolysis"/>
    <property type="evidence" value="ECO:0007669"/>
    <property type="project" value="InterPro"/>
</dbReference>